<feature type="non-terminal residue" evidence="7">
    <location>
        <position position="253"/>
    </location>
</feature>
<keyword evidence="2 5" id="KW-0812">Transmembrane</keyword>
<evidence type="ECO:0000256" key="5">
    <source>
        <dbReference type="RuleBase" id="RU000477"/>
    </source>
</evidence>
<dbReference type="Gene3D" id="1.20.1080.10">
    <property type="entry name" value="Glycerol uptake facilitator protein"/>
    <property type="match status" value="1"/>
</dbReference>
<evidence type="ECO:0000256" key="3">
    <source>
        <dbReference type="ARBA" id="ARBA00022989"/>
    </source>
</evidence>
<dbReference type="Proteomes" id="UP000838878">
    <property type="component" value="Chromosome 1"/>
</dbReference>
<keyword evidence="3 6" id="KW-1133">Transmembrane helix</keyword>
<feature type="transmembrane region" description="Helical" evidence="6">
    <location>
        <begin position="168"/>
        <end position="189"/>
    </location>
</feature>
<organism evidence="7 8">
    <name type="scientific">Brenthis ino</name>
    <name type="common">lesser marbled fritillary</name>
    <dbReference type="NCBI Taxonomy" id="405034"/>
    <lineage>
        <taxon>Eukaryota</taxon>
        <taxon>Metazoa</taxon>
        <taxon>Ecdysozoa</taxon>
        <taxon>Arthropoda</taxon>
        <taxon>Hexapoda</taxon>
        <taxon>Insecta</taxon>
        <taxon>Pterygota</taxon>
        <taxon>Neoptera</taxon>
        <taxon>Endopterygota</taxon>
        <taxon>Lepidoptera</taxon>
        <taxon>Glossata</taxon>
        <taxon>Ditrysia</taxon>
        <taxon>Papilionoidea</taxon>
        <taxon>Nymphalidae</taxon>
        <taxon>Heliconiinae</taxon>
        <taxon>Argynnini</taxon>
        <taxon>Brenthis</taxon>
    </lineage>
</organism>
<feature type="transmembrane region" description="Helical" evidence="6">
    <location>
        <begin position="134"/>
        <end position="156"/>
    </location>
</feature>
<dbReference type="InterPro" id="IPR023271">
    <property type="entry name" value="Aquaporin-like"/>
</dbReference>
<dbReference type="EMBL" id="OV170221">
    <property type="protein sequence ID" value="CAH0713568.1"/>
    <property type="molecule type" value="Genomic_DNA"/>
</dbReference>
<feature type="transmembrane region" description="Helical" evidence="6">
    <location>
        <begin position="21"/>
        <end position="42"/>
    </location>
</feature>
<keyword evidence="4 6" id="KW-0472">Membrane</keyword>
<dbReference type="PANTHER" id="PTHR19139">
    <property type="entry name" value="AQUAPORIN TRANSPORTER"/>
    <property type="match status" value="1"/>
</dbReference>
<feature type="transmembrane region" description="Helical" evidence="6">
    <location>
        <begin position="89"/>
        <end position="114"/>
    </location>
</feature>
<evidence type="ECO:0000256" key="6">
    <source>
        <dbReference type="SAM" id="Phobius"/>
    </source>
</evidence>
<dbReference type="SUPFAM" id="SSF81338">
    <property type="entry name" value="Aquaporin-like"/>
    <property type="match status" value="1"/>
</dbReference>
<name>A0A8J9U451_9NEOP</name>
<dbReference type="InterPro" id="IPR000425">
    <property type="entry name" value="MIP"/>
</dbReference>
<feature type="transmembrane region" description="Helical" evidence="6">
    <location>
        <begin position="48"/>
        <end position="68"/>
    </location>
</feature>
<dbReference type="GO" id="GO:0015267">
    <property type="term" value="F:channel activity"/>
    <property type="evidence" value="ECO:0007669"/>
    <property type="project" value="InterPro"/>
</dbReference>
<dbReference type="PANTHER" id="PTHR19139:SF270">
    <property type="entry name" value="ENTOMOGLYCEROPORIN 1-RELATED"/>
    <property type="match status" value="1"/>
</dbReference>
<feature type="transmembrane region" description="Helical" evidence="6">
    <location>
        <begin position="209"/>
        <end position="231"/>
    </location>
</feature>
<reference evidence="7" key="1">
    <citation type="submission" date="2021-12" db="EMBL/GenBank/DDBJ databases">
        <authorList>
            <person name="Martin H S."/>
        </authorList>
    </citation>
    <scope>NUCLEOTIDE SEQUENCE</scope>
</reference>
<dbReference type="GO" id="GO:0005886">
    <property type="term" value="C:plasma membrane"/>
    <property type="evidence" value="ECO:0007669"/>
    <property type="project" value="TreeGrafter"/>
</dbReference>
<evidence type="ECO:0000256" key="1">
    <source>
        <dbReference type="ARBA" id="ARBA00004141"/>
    </source>
</evidence>
<proteinExistence type="inferred from homology"/>
<dbReference type="OrthoDB" id="3222at2759"/>
<keyword evidence="5" id="KW-0813">Transport</keyword>
<dbReference type="PRINTS" id="PR00783">
    <property type="entry name" value="MINTRINSICP"/>
</dbReference>
<accession>A0A8J9U451</accession>
<dbReference type="InterPro" id="IPR034294">
    <property type="entry name" value="Aquaporin_transptr"/>
</dbReference>
<keyword evidence="8" id="KW-1185">Reference proteome</keyword>
<dbReference type="Pfam" id="PF00230">
    <property type="entry name" value="MIP"/>
    <property type="match status" value="1"/>
</dbReference>
<comment type="similarity">
    <text evidence="5">Belongs to the MIP/aquaporin (TC 1.A.8) family.</text>
</comment>
<protein>
    <submittedName>
        <fullName evidence="7">Uncharacterized protein</fullName>
    </submittedName>
</protein>
<evidence type="ECO:0000256" key="2">
    <source>
        <dbReference type="ARBA" id="ARBA00022692"/>
    </source>
</evidence>
<comment type="subcellular location">
    <subcellularLocation>
        <location evidence="1">Membrane</location>
        <topology evidence="1">Multi-pass membrane protein</topology>
    </subcellularLocation>
</comment>
<evidence type="ECO:0000313" key="8">
    <source>
        <dbReference type="Proteomes" id="UP000838878"/>
    </source>
</evidence>
<sequence>MAQLQNITLQWYSQWRKILGELVATCMLVFFACMTCIPLDGIHPNPSLYSPIGIGMVIVLIAQIFGHITGCHISPAVTLAGIIWGNTSISLGIAYVIAQSVGAILGYGILMVLSPIDLIPGSVCVTQPHVEHSVFQSLLFEIVFTGALVLVVCSMWDPVNEHKTEANSLKFGLAIVGLIIAGGPLNGGSMNPVRSLGPAIWTGKWTSHWIYWIGPLIGGVLASTLYKYVWIKIEKVEEHKMQPLAANEEDCEC</sequence>
<dbReference type="AlphaFoldDB" id="A0A8J9U451"/>
<evidence type="ECO:0000256" key="4">
    <source>
        <dbReference type="ARBA" id="ARBA00023136"/>
    </source>
</evidence>
<evidence type="ECO:0000313" key="7">
    <source>
        <dbReference type="EMBL" id="CAH0713568.1"/>
    </source>
</evidence>
<gene>
    <name evidence="7" type="ORF">BINO364_LOCUS718</name>
</gene>